<keyword evidence="3" id="KW-1185">Reference proteome</keyword>
<sequence>MFQKIGLVINKDKCEGTDPSSGNTTGVIEFLGQNIGINSEPIAVQIQQFKQLQTRIKALQKYDIPKFYQYLIFKQCIIPSANYGPFLEASITETQLADAKDKYDYIDIMLAEAMEEILESDLATKDLLDVMILSKDDGGLDLITPGAYFDLMIQNRDMAFQDPTKVNKETRDFFSKNRHEFINSKQYPTNVKSEVKLGHCLDNYYQITNKGFQYLVDMRFNKKQKYVSLDTKCDLCNCKNDIYHELNCKKLQRNHILTHDYFVRQLANKMIDANKVREVKEVSKNNNNRTDQKHKADISFIKDGKQQFFDIGISWDTERYFAVKQKHYQTETVNGQPITCTPIIIGKDTTVHPESLAALQQVGIEDSWLYQQVGILKSNYREQTDYIFRKKTRKAQDQPTELNIQEIDQTEECSSIPVNETTNSNAGTQNTSVKPKKKPRQKSQVQHSQEIQAKMNTQTQPSQVSKNTDNTQTNQGAINIQKQVVVNNFNCNNTSLPVQPKNQNTNKSEAVRKSQTLQTQPKQAPQTPIKRKHFGMKTLEFLRDQDIKIERQIETDLTEQDIKIERDVQTLSQIEEQASEIRQMVAEEKFEPELYQNSILVKNYKQTEHNKKNKQNNQSNTEQSKPKGSQQNQSKKNQIKELVKSFNKILNGNQKPKGNSFTGQQNHNSSTKQRATTDQNPYIYIKQCEMNNCFDRKQQNKNNDAYKKNWKKHSWNQADVVQKLTKVLQKTLKQQDNYFDRNNNKFNNNQGKLFNSLNEYRYDDVKSKRNDDSFMYVKIPIGQTNFSKQNKGGNKSFGGYKQGNFNQKFI</sequence>
<feature type="region of interest" description="Disordered" evidence="1">
    <location>
        <begin position="608"/>
        <end position="637"/>
    </location>
</feature>
<name>A0ABP1GSJ5_9EUKA</name>
<accession>A0ABP1GSJ5</accession>
<feature type="region of interest" description="Disordered" evidence="1">
    <location>
        <begin position="495"/>
        <end position="528"/>
    </location>
</feature>
<evidence type="ECO:0000256" key="1">
    <source>
        <dbReference type="SAM" id="MobiDB-lite"/>
    </source>
</evidence>
<reference evidence="2 3" key="1">
    <citation type="submission" date="2024-07" db="EMBL/GenBank/DDBJ databases">
        <authorList>
            <person name="Akdeniz Z."/>
        </authorList>
    </citation>
    <scope>NUCLEOTIDE SEQUENCE [LARGE SCALE GENOMIC DNA]</scope>
</reference>
<protein>
    <submittedName>
        <fullName evidence="2">Putative</fullName>
    </submittedName>
</protein>
<evidence type="ECO:0000313" key="2">
    <source>
        <dbReference type="EMBL" id="CAL5978818.1"/>
    </source>
</evidence>
<organism evidence="2 3">
    <name type="scientific">Hexamita inflata</name>
    <dbReference type="NCBI Taxonomy" id="28002"/>
    <lineage>
        <taxon>Eukaryota</taxon>
        <taxon>Metamonada</taxon>
        <taxon>Diplomonadida</taxon>
        <taxon>Hexamitidae</taxon>
        <taxon>Hexamitinae</taxon>
        <taxon>Hexamita</taxon>
    </lineage>
</organism>
<feature type="compositionally biased region" description="Polar residues" evidence="1">
    <location>
        <begin position="495"/>
        <end position="526"/>
    </location>
</feature>
<evidence type="ECO:0000313" key="3">
    <source>
        <dbReference type="Proteomes" id="UP001642409"/>
    </source>
</evidence>
<feature type="compositionally biased region" description="Low complexity" evidence="1">
    <location>
        <begin position="615"/>
        <end position="636"/>
    </location>
</feature>
<gene>
    <name evidence="2" type="ORF">HINF_LOCUS4971</name>
</gene>
<feature type="region of interest" description="Disordered" evidence="1">
    <location>
        <begin position="391"/>
        <end position="472"/>
    </location>
</feature>
<comment type="caution">
    <text evidence="2">The sequence shown here is derived from an EMBL/GenBank/DDBJ whole genome shotgun (WGS) entry which is preliminary data.</text>
</comment>
<dbReference type="EMBL" id="CAXDID020000009">
    <property type="protein sequence ID" value="CAL5978818.1"/>
    <property type="molecule type" value="Genomic_DNA"/>
</dbReference>
<dbReference type="Proteomes" id="UP001642409">
    <property type="component" value="Unassembled WGS sequence"/>
</dbReference>
<proteinExistence type="predicted"/>
<feature type="region of interest" description="Disordered" evidence="1">
    <location>
        <begin position="650"/>
        <end position="678"/>
    </location>
</feature>
<feature type="compositionally biased region" description="Polar residues" evidence="1">
    <location>
        <begin position="442"/>
        <end position="472"/>
    </location>
</feature>
<feature type="compositionally biased region" description="Polar residues" evidence="1">
    <location>
        <begin position="397"/>
        <end position="433"/>
    </location>
</feature>